<reference evidence="2" key="1">
    <citation type="journal article" date="2014" name="Nucleic Acids Res.">
        <title>The evolutionary dynamics of variant antigen genes in Babesia reveal a history of genomic innovation underlying host-parasite interaction.</title>
        <authorList>
            <person name="Jackson A.P."/>
            <person name="Otto T.D."/>
            <person name="Darby A."/>
            <person name="Ramaprasad A."/>
            <person name="Xia D."/>
            <person name="Echaide I.E."/>
            <person name="Farber M."/>
            <person name="Gahlot S."/>
            <person name="Gamble J."/>
            <person name="Gupta D."/>
            <person name="Gupta Y."/>
            <person name="Jackson L."/>
            <person name="Malandrin L."/>
            <person name="Malas T.B."/>
            <person name="Moussa E."/>
            <person name="Nair M."/>
            <person name="Reid A.J."/>
            <person name="Sanders M."/>
            <person name="Sharma J."/>
            <person name="Tracey A."/>
            <person name="Quail M.A."/>
            <person name="Weir W."/>
            <person name="Wastling J.M."/>
            <person name="Hall N."/>
            <person name="Willadsen P."/>
            <person name="Lingelbach K."/>
            <person name="Shiels B."/>
            <person name="Tait A."/>
            <person name="Berriman M."/>
            <person name="Allred D.R."/>
            <person name="Pain A."/>
        </authorList>
    </citation>
    <scope>NUCLEOTIDE SEQUENCE</scope>
    <source>
        <strain evidence="2">1802A</strain>
    </source>
</reference>
<dbReference type="GO" id="GO:0032273">
    <property type="term" value="P:positive regulation of protein polymerization"/>
    <property type="evidence" value="ECO:0007669"/>
    <property type="project" value="TreeGrafter"/>
</dbReference>
<evidence type="ECO:0000313" key="3">
    <source>
        <dbReference type="Proteomes" id="UP001195914"/>
    </source>
</evidence>
<reference evidence="2" key="2">
    <citation type="submission" date="2021-05" db="EMBL/GenBank/DDBJ databases">
        <authorList>
            <person name="Pain A."/>
        </authorList>
    </citation>
    <scope>NUCLEOTIDE SEQUENCE</scope>
    <source>
        <strain evidence="2">1802A</strain>
    </source>
</reference>
<dbReference type="GO" id="GO:0015631">
    <property type="term" value="F:tubulin binding"/>
    <property type="evidence" value="ECO:0007669"/>
    <property type="project" value="InterPro"/>
</dbReference>
<dbReference type="GO" id="GO:0005874">
    <property type="term" value="C:microtubule"/>
    <property type="evidence" value="ECO:0007669"/>
    <property type="project" value="TreeGrafter"/>
</dbReference>
<proteinExistence type="inferred from homology"/>
<organism evidence="2 3">
    <name type="scientific">Babesia divergens</name>
    <dbReference type="NCBI Taxonomy" id="32595"/>
    <lineage>
        <taxon>Eukaryota</taxon>
        <taxon>Sar</taxon>
        <taxon>Alveolata</taxon>
        <taxon>Apicomplexa</taxon>
        <taxon>Aconoidasida</taxon>
        <taxon>Piroplasmida</taxon>
        <taxon>Babesiidae</taxon>
        <taxon>Babesia</taxon>
    </lineage>
</organism>
<dbReference type="GO" id="GO:0046785">
    <property type="term" value="P:microtubule polymerization"/>
    <property type="evidence" value="ECO:0007669"/>
    <property type="project" value="InterPro"/>
</dbReference>
<protein>
    <submittedName>
        <fullName evidence="2">Uncharacterized protein</fullName>
    </submittedName>
</protein>
<dbReference type="PANTHER" id="PTHR12932">
    <property type="entry name" value="P25 ALPHA-RELATED"/>
    <property type="match status" value="1"/>
</dbReference>
<dbReference type="Proteomes" id="UP001195914">
    <property type="component" value="Unassembled WGS sequence"/>
</dbReference>
<dbReference type="SUPFAM" id="SSF47473">
    <property type="entry name" value="EF-hand"/>
    <property type="match status" value="1"/>
</dbReference>
<dbReference type="InterPro" id="IPR008907">
    <property type="entry name" value="TPP/p25"/>
</dbReference>
<dbReference type="PANTHER" id="PTHR12932:SF9">
    <property type="entry name" value="TUBULIN POLYMERIZATION-PROMOTING PROTEIN HOMOLOG"/>
    <property type="match status" value="1"/>
</dbReference>
<dbReference type="Pfam" id="PF05517">
    <property type="entry name" value="p25-alpha"/>
    <property type="match status" value="1"/>
</dbReference>
<accession>A0AAD9GDC8</accession>
<evidence type="ECO:0000313" key="2">
    <source>
        <dbReference type="EMBL" id="KAK1936359.1"/>
    </source>
</evidence>
<evidence type="ECO:0000256" key="1">
    <source>
        <dbReference type="ARBA" id="ARBA00010994"/>
    </source>
</evidence>
<comment type="caution">
    <text evidence="2">The sequence shown here is derived from an EMBL/GenBank/DDBJ whole genome shotgun (WGS) entry which is preliminary data.</text>
</comment>
<keyword evidence="3" id="KW-1185">Reference proteome</keyword>
<dbReference type="EMBL" id="JAHBMH010000044">
    <property type="protein sequence ID" value="KAK1936359.1"/>
    <property type="molecule type" value="Genomic_DNA"/>
</dbReference>
<dbReference type="GO" id="GO:0001578">
    <property type="term" value="P:microtubule bundle formation"/>
    <property type="evidence" value="ECO:0007669"/>
    <property type="project" value="TreeGrafter"/>
</dbReference>
<dbReference type="InterPro" id="IPR011992">
    <property type="entry name" value="EF-hand-dom_pair"/>
</dbReference>
<dbReference type="Gene3D" id="1.10.238.10">
    <property type="entry name" value="EF-hand"/>
    <property type="match status" value="1"/>
</dbReference>
<gene>
    <name evidence="2" type="ORF">X943_002951</name>
</gene>
<comment type="similarity">
    <text evidence="1">Belongs to the TPPP family.</text>
</comment>
<sequence length="124" mass="13704">MEATDINTVFQNYANKRSSRLESRMFIKIFRQAGLLDSKVTANDLDIIFVKNRAKGARTLDPKEFAKAIKEVSKLLAIENEVLVARLVNAGGPVYSGTDTLPVRFYDDKSSYTGVHAHGGPSVK</sequence>
<dbReference type="AlphaFoldDB" id="A0AAD9GDC8"/>
<name>A0AAD9GDC8_BABDI</name>